<dbReference type="PANTHER" id="PTHR13040">
    <property type="entry name" value="AUTOPHAGY PROTEIN 5"/>
    <property type="match status" value="1"/>
</dbReference>
<dbReference type="OrthoDB" id="272162at2759"/>
<comment type="similarity">
    <text evidence="2">Belongs to the ATG5 family.</text>
</comment>
<dbReference type="Pfam" id="PF20637">
    <property type="entry name" value="ATG5_HBR"/>
    <property type="match status" value="1"/>
</dbReference>
<dbReference type="GO" id="GO:0019776">
    <property type="term" value="F:Atg8-family ligase activity"/>
    <property type="evidence" value="ECO:0007669"/>
    <property type="project" value="TreeGrafter"/>
</dbReference>
<feature type="region of interest" description="Disordered" evidence="6">
    <location>
        <begin position="121"/>
        <end position="154"/>
    </location>
</feature>
<dbReference type="EMBL" id="RSCD01000006">
    <property type="protein sequence ID" value="RSH92093.1"/>
    <property type="molecule type" value="Genomic_DNA"/>
</dbReference>
<feature type="domain" description="Autophagy protein ATG5 UblA" evidence="8">
    <location>
        <begin position="20"/>
        <end position="88"/>
    </location>
</feature>
<dbReference type="GO" id="GO:0006995">
    <property type="term" value="P:cellular response to nitrogen starvation"/>
    <property type="evidence" value="ECO:0007669"/>
    <property type="project" value="TreeGrafter"/>
</dbReference>
<feature type="compositionally biased region" description="Pro residues" evidence="6">
    <location>
        <begin position="124"/>
        <end position="133"/>
    </location>
</feature>
<sequence>MSTPTNPAQSSANLFRRLAWQASIPLEIRLAEGEPGAGSGCDRYYIQAPRHSYLPLLIPEIRENLVELALDDQQLADTREEEWWFEEEPLGEGETGFAGQGACRWHWPLDLIHLHSLISRPASAPAPAPPPTASSPSSSSLASSPSPPQPLRLLLHLSHPPADKLLVSSSPEACRTQWINQLKEADFVRWRNTAKVTSLRKGDLEAGRLRPLHAHGLARPPPPDPPPSPASHSRPPSTDPSANPSGGGGGGGPKPESAYTVRALPIKVYLPDNAPVVQEVITPLNLD</sequence>
<dbReference type="Gene3D" id="1.10.246.190">
    <property type="entry name" value="Autophagy protein Apg5, helix rich domain"/>
    <property type="match status" value="1"/>
</dbReference>
<accession>A0A427YLY4</accession>
<feature type="non-terminal residue" evidence="9">
    <location>
        <position position="287"/>
    </location>
</feature>
<feature type="region of interest" description="Disordered" evidence="6">
    <location>
        <begin position="213"/>
        <end position="258"/>
    </location>
</feature>
<feature type="compositionally biased region" description="Pro residues" evidence="6">
    <location>
        <begin position="219"/>
        <end position="229"/>
    </location>
</feature>
<evidence type="ECO:0000256" key="1">
    <source>
        <dbReference type="ARBA" id="ARBA00004623"/>
    </source>
</evidence>
<dbReference type="InterPro" id="IPR007239">
    <property type="entry name" value="Atg5"/>
</dbReference>
<dbReference type="PANTHER" id="PTHR13040:SF2">
    <property type="entry name" value="AUTOPHAGY PROTEIN 5"/>
    <property type="match status" value="1"/>
</dbReference>
<comment type="subcellular location">
    <subcellularLocation>
        <location evidence="1">Preautophagosomal structure membrane</location>
        <topology evidence="1">Peripheral membrane protein</topology>
    </subcellularLocation>
</comment>
<reference evidence="9 10" key="1">
    <citation type="submission" date="2018-11" db="EMBL/GenBank/DDBJ databases">
        <title>Genome sequence of Saitozyma podzolica DSM 27192.</title>
        <authorList>
            <person name="Aliyu H."/>
            <person name="Gorte O."/>
            <person name="Ochsenreither K."/>
        </authorList>
    </citation>
    <scope>NUCLEOTIDE SEQUENCE [LARGE SCALE GENOMIC DNA]</scope>
    <source>
        <strain evidence="9 10">DSM 27192</strain>
    </source>
</reference>
<dbReference type="GO" id="GO:0000422">
    <property type="term" value="P:autophagy of mitochondrion"/>
    <property type="evidence" value="ECO:0007669"/>
    <property type="project" value="TreeGrafter"/>
</dbReference>
<gene>
    <name evidence="9" type="primary">ATG5</name>
    <name evidence="9" type="ORF">EHS25_008505</name>
</gene>
<dbReference type="STRING" id="1890683.A0A427YLY4"/>
<feature type="domain" description="Autophagy protein ATG5 alpha-helical bundle region" evidence="7">
    <location>
        <begin position="172"/>
        <end position="205"/>
    </location>
</feature>
<dbReference type="InterPro" id="IPR048939">
    <property type="entry name" value="ATG5_UblA"/>
</dbReference>
<keyword evidence="10" id="KW-1185">Reference proteome</keyword>
<feature type="compositionally biased region" description="Low complexity" evidence="6">
    <location>
        <begin position="134"/>
        <end position="144"/>
    </location>
</feature>
<proteinExistence type="inferred from homology"/>
<keyword evidence="4" id="KW-0832">Ubl conjugation</keyword>
<dbReference type="AlphaFoldDB" id="A0A427YLY4"/>
<evidence type="ECO:0000313" key="10">
    <source>
        <dbReference type="Proteomes" id="UP000279259"/>
    </source>
</evidence>
<evidence type="ECO:0000256" key="2">
    <source>
        <dbReference type="ARBA" id="ARBA00006910"/>
    </source>
</evidence>
<dbReference type="GO" id="GO:0034045">
    <property type="term" value="C:phagophore assembly site membrane"/>
    <property type="evidence" value="ECO:0007669"/>
    <property type="project" value="UniProtKB-SubCell"/>
</dbReference>
<evidence type="ECO:0000313" key="9">
    <source>
        <dbReference type="EMBL" id="RSH92093.1"/>
    </source>
</evidence>
<dbReference type="GO" id="GO:0044233">
    <property type="term" value="C:mitochondria-associated endoplasmic reticulum membrane contact site"/>
    <property type="evidence" value="ECO:0007669"/>
    <property type="project" value="TreeGrafter"/>
</dbReference>
<evidence type="ECO:0000256" key="5">
    <source>
        <dbReference type="ARBA" id="ARBA00023006"/>
    </source>
</evidence>
<evidence type="ECO:0000259" key="8">
    <source>
        <dbReference type="Pfam" id="PF20638"/>
    </source>
</evidence>
<evidence type="ECO:0000259" key="7">
    <source>
        <dbReference type="Pfam" id="PF20637"/>
    </source>
</evidence>
<dbReference type="GO" id="GO:0034727">
    <property type="term" value="P:piecemeal microautophagy of the nucleus"/>
    <property type="evidence" value="ECO:0007669"/>
    <property type="project" value="TreeGrafter"/>
</dbReference>
<comment type="caution">
    <text evidence="9">The sequence shown here is derived from an EMBL/GenBank/DDBJ whole genome shotgun (WGS) entry which is preliminary data.</text>
</comment>
<dbReference type="GO" id="GO:0034274">
    <property type="term" value="C:Atg12-Atg5-Atg16 complex"/>
    <property type="evidence" value="ECO:0007669"/>
    <property type="project" value="TreeGrafter"/>
</dbReference>
<keyword evidence="3" id="KW-1017">Isopeptide bond</keyword>
<dbReference type="Gene3D" id="3.10.20.620">
    <property type="match status" value="1"/>
</dbReference>
<organism evidence="9 10">
    <name type="scientific">Saitozyma podzolica</name>
    <dbReference type="NCBI Taxonomy" id="1890683"/>
    <lineage>
        <taxon>Eukaryota</taxon>
        <taxon>Fungi</taxon>
        <taxon>Dikarya</taxon>
        <taxon>Basidiomycota</taxon>
        <taxon>Agaricomycotina</taxon>
        <taxon>Tremellomycetes</taxon>
        <taxon>Tremellales</taxon>
        <taxon>Trimorphomycetaceae</taxon>
        <taxon>Saitozyma</taxon>
    </lineage>
</organism>
<dbReference type="InterPro" id="IPR042527">
    <property type="entry name" value="Atg5_UblA_dom_sf"/>
</dbReference>
<dbReference type="InterPro" id="IPR048940">
    <property type="entry name" value="ATG5_HBR"/>
</dbReference>
<dbReference type="Proteomes" id="UP000279259">
    <property type="component" value="Unassembled WGS sequence"/>
</dbReference>
<dbReference type="GO" id="GO:0005776">
    <property type="term" value="C:autophagosome"/>
    <property type="evidence" value="ECO:0007669"/>
    <property type="project" value="TreeGrafter"/>
</dbReference>
<dbReference type="GO" id="GO:0061908">
    <property type="term" value="C:phagophore"/>
    <property type="evidence" value="ECO:0007669"/>
    <property type="project" value="TreeGrafter"/>
</dbReference>
<protein>
    <submittedName>
        <fullName evidence="9">Autophagy protein 5</fullName>
    </submittedName>
</protein>
<dbReference type="Pfam" id="PF20638">
    <property type="entry name" value="ATG5_UblA"/>
    <property type="match status" value="1"/>
</dbReference>
<evidence type="ECO:0000256" key="6">
    <source>
        <dbReference type="SAM" id="MobiDB-lite"/>
    </source>
</evidence>
<dbReference type="InterPro" id="IPR042526">
    <property type="entry name" value="Atg5_HR"/>
</dbReference>
<evidence type="ECO:0000256" key="3">
    <source>
        <dbReference type="ARBA" id="ARBA00022499"/>
    </source>
</evidence>
<evidence type="ECO:0000256" key="4">
    <source>
        <dbReference type="ARBA" id="ARBA00022843"/>
    </source>
</evidence>
<keyword evidence="5" id="KW-0072">Autophagy</keyword>
<name>A0A427YLY4_9TREE</name>